<dbReference type="Gene3D" id="3.40.50.170">
    <property type="entry name" value="Formyl transferase, N-terminal domain"/>
    <property type="match status" value="1"/>
</dbReference>
<proteinExistence type="inferred from homology"/>
<dbReference type="InterPro" id="IPR004607">
    <property type="entry name" value="GART"/>
</dbReference>
<reference evidence="11" key="1">
    <citation type="journal article" date="2019" name="Int. J. Syst. Evol. Microbiol.">
        <title>The Global Catalogue of Microorganisms (GCM) 10K type strain sequencing project: providing services to taxonomists for standard genome sequencing and annotation.</title>
        <authorList>
            <consortium name="The Broad Institute Genomics Platform"/>
            <consortium name="The Broad Institute Genome Sequencing Center for Infectious Disease"/>
            <person name="Wu L."/>
            <person name="Ma J."/>
        </authorList>
    </citation>
    <scope>NUCLEOTIDE SEQUENCE [LARGE SCALE GENOMIC DNA]</scope>
    <source>
        <strain evidence="11">JCM 31921</strain>
    </source>
</reference>
<dbReference type="InterPro" id="IPR036477">
    <property type="entry name" value="Formyl_transf_N_sf"/>
</dbReference>
<dbReference type="Pfam" id="PF00551">
    <property type="entry name" value="Formyl_trans_N"/>
    <property type="match status" value="1"/>
</dbReference>
<organism evidence="10 11">
    <name type="scientific">Rurimicrobium arvi</name>
    <dbReference type="NCBI Taxonomy" id="2049916"/>
    <lineage>
        <taxon>Bacteria</taxon>
        <taxon>Pseudomonadati</taxon>
        <taxon>Bacteroidota</taxon>
        <taxon>Chitinophagia</taxon>
        <taxon>Chitinophagales</taxon>
        <taxon>Chitinophagaceae</taxon>
        <taxon>Rurimicrobium</taxon>
    </lineage>
</organism>
<evidence type="ECO:0000313" key="11">
    <source>
        <dbReference type="Proteomes" id="UP001501410"/>
    </source>
</evidence>
<evidence type="ECO:0000256" key="6">
    <source>
        <dbReference type="ARBA" id="ARBA00041324"/>
    </source>
</evidence>
<evidence type="ECO:0000256" key="3">
    <source>
        <dbReference type="ARBA" id="ARBA00022679"/>
    </source>
</evidence>
<dbReference type="EC" id="2.1.2.2" evidence="2"/>
<keyword evidence="4" id="KW-0658">Purine biosynthesis</keyword>
<gene>
    <name evidence="10" type="primary">purN</name>
    <name evidence="10" type="ORF">GCM10023092_08060</name>
</gene>
<accession>A0ABP8MIA4</accession>
<evidence type="ECO:0000256" key="8">
    <source>
        <dbReference type="ARBA" id="ARBA00047664"/>
    </source>
</evidence>
<evidence type="ECO:0000256" key="5">
    <source>
        <dbReference type="ARBA" id="ARBA00038440"/>
    </source>
</evidence>
<evidence type="ECO:0000256" key="4">
    <source>
        <dbReference type="ARBA" id="ARBA00022755"/>
    </source>
</evidence>
<evidence type="ECO:0000256" key="2">
    <source>
        <dbReference type="ARBA" id="ARBA00012254"/>
    </source>
</evidence>
<dbReference type="CDD" id="cd08645">
    <property type="entry name" value="FMT_core_GART"/>
    <property type="match status" value="1"/>
</dbReference>
<dbReference type="Proteomes" id="UP001501410">
    <property type="component" value="Unassembled WGS sequence"/>
</dbReference>
<keyword evidence="3" id="KW-0808">Transferase</keyword>
<keyword evidence="11" id="KW-1185">Reference proteome</keyword>
<dbReference type="PANTHER" id="PTHR43369">
    <property type="entry name" value="PHOSPHORIBOSYLGLYCINAMIDE FORMYLTRANSFERASE"/>
    <property type="match status" value="1"/>
</dbReference>
<comment type="pathway">
    <text evidence="1">Purine metabolism; IMP biosynthesis via de novo pathway; N(2)-formyl-N(1)-(5-phospho-D-ribosyl)glycinamide from N(1)-(5-phospho-D-ribosyl)glycinamide (10-formyl THF route): step 1/1.</text>
</comment>
<evidence type="ECO:0000313" key="10">
    <source>
        <dbReference type="EMBL" id="GAA4451067.1"/>
    </source>
</evidence>
<protein>
    <recommendedName>
        <fullName evidence="2">phosphoribosylglycinamide formyltransferase 1</fullName>
        <ecNumber evidence="2">2.1.2.2</ecNumber>
    </recommendedName>
    <alternativeName>
        <fullName evidence="7">5'-phosphoribosylglycinamide transformylase</fullName>
    </alternativeName>
    <alternativeName>
        <fullName evidence="6">GAR transformylase</fullName>
    </alternativeName>
</protein>
<comment type="caution">
    <text evidence="10">The sequence shown here is derived from an EMBL/GenBank/DDBJ whole genome shotgun (WGS) entry which is preliminary data.</text>
</comment>
<feature type="domain" description="Formyl transferase N-terminal" evidence="9">
    <location>
        <begin position="6"/>
        <end position="183"/>
    </location>
</feature>
<dbReference type="PANTHER" id="PTHR43369:SF2">
    <property type="entry name" value="PHOSPHORIBOSYLGLYCINAMIDE FORMYLTRANSFERASE"/>
    <property type="match status" value="1"/>
</dbReference>
<comment type="catalytic activity">
    <reaction evidence="8">
        <text>N(1)-(5-phospho-beta-D-ribosyl)glycinamide + (6R)-10-formyltetrahydrofolate = N(2)-formyl-N(1)-(5-phospho-beta-D-ribosyl)glycinamide + (6S)-5,6,7,8-tetrahydrofolate + H(+)</text>
        <dbReference type="Rhea" id="RHEA:15053"/>
        <dbReference type="ChEBI" id="CHEBI:15378"/>
        <dbReference type="ChEBI" id="CHEBI:57453"/>
        <dbReference type="ChEBI" id="CHEBI:143788"/>
        <dbReference type="ChEBI" id="CHEBI:147286"/>
        <dbReference type="ChEBI" id="CHEBI:195366"/>
        <dbReference type="EC" id="2.1.2.2"/>
    </reaction>
</comment>
<evidence type="ECO:0000256" key="1">
    <source>
        <dbReference type="ARBA" id="ARBA00005054"/>
    </source>
</evidence>
<evidence type="ECO:0000259" key="9">
    <source>
        <dbReference type="Pfam" id="PF00551"/>
    </source>
</evidence>
<sequence length="197" mass="21185">MPSVPIVIFASGRGSNAAAIIRYFKTNGKAHVALIVCNKATAGVLDIAAQNNIPYLLIDRESFETPAFLAALSSYQPAWIVLAGFLWKVPASVLAAFPGKVINIHPALLPKYGGKGMYGTYVHQAVINAAEKHSGITIHLANEHYDEGDVLLQASCFLSPGETSASLAAKIAGLEHYYLPRTLEYLIQSNNENTQAF</sequence>
<dbReference type="SUPFAM" id="SSF53328">
    <property type="entry name" value="Formyltransferase"/>
    <property type="match status" value="1"/>
</dbReference>
<dbReference type="InterPro" id="IPR002376">
    <property type="entry name" value="Formyl_transf_N"/>
</dbReference>
<dbReference type="EMBL" id="BAABEZ010000004">
    <property type="protein sequence ID" value="GAA4451067.1"/>
    <property type="molecule type" value="Genomic_DNA"/>
</dbReference>
<evidence type="ECO:0000256" key="7">
    <source>
        <dbReference type="ARBA" id="ARBA00041682"/>
    </source>
</evidence>
<comment type="similarity">
    <text evidence="5">Belongs to the GART family.</text>
</comment>
<name>A0ABP8MIA4_9BACT</name>
<dbReference type="InterPro" id="IPR001555">
    <property type="entry name" value="GART_AS"/>
</dbReference>
<dbReference type="PROSITE" id="PS00373">
    <property type="entry name" value="GART"/>
    <property type="match status" value="1"/>
</dbReference>